<keyword evidence="2" id="KW-1185">Reference proteome</keyword>
<comment type="caution">
    <text evidence="1">The sequence shown here is derived from an EMBL/GenBank/DDBJ whole genome shotgun (WGS) entry which is preliminary data.</text>
</comment>
<reference evidence="1 2" key="1">
    <citation type="submission" date="2023-07" db="EMBL/GenBank/DDBJ databases">
        <title>Genomic Encyclopedia of Type Strains, Phase IV (KMG-IV): sequencing the most valuable type-strain genomes for metagenomic binning, comparative biology and taxonomic classification.</title>
        <authorList>
            <person name="Goeker M."/>
        </authorList>
    </citation>
    <scope>NUCLEOTIDE SEQUENCE [LARGE SCALE GENOMIC DNA]</scope>
    <source>
        <strain evidence="1 2">DSM 18695</strain>
    </source>
</reference>
<evidence type="ECO:0000313" key="2">
    <source>
        <dbReference type="Proteomes" id="UP001228905"/>
    </source>
</evidence>
<dbReference type="EMBL" id="JAUSVS010000004">
    <property type="protein sequence ID" value="MDQ0464655.1"/>
    <property type="molecule type" value="Genomic_DNA"/>
</dbReference>
<proteinExistence type="predicted"/>
<evidence type="ECO:0000313" key="1">
    <source>
        <dbReference type="EMBL" id="MDQ0464655.1"/>
    </source>
</evidence>
<gene>
    <name evidence="1" type="ORF">QO010_002439</name>
</gene>
<name>A0ABU0ITA2_9CAUL</name>
<sequence>MSKSFNGSFSNLATLILAVVPLAVVALTAVQTAGLA</sequence>
<dbReference type="Proteomes" id="UP001228905">
    <property type="component" value="Unassembled WGS sequence"/>
</dbReference>
<accession>A0ABU0ITA2</accession>
<organism evidence="1 2">
    <name type="scientific">Caulobacter ginsengisoli</name>
    <dbReference type="NCBI Taxonomy" id="400775"/>
    <lineage>
        <taxon>Bacteria</taxon>
        <taxon>Pseudomonadati</taxon>
        <taxon>Pseudomonadota</taxon>
        <taxon>Alphaproteobacteria</taxon>
        <taxon>Caulobacterales</taxon>
        <taxon>Caulobacteraceae</taxon>
        <taxon>Caulobacter</taxon>
    </lineage>
</organism>
<protein>
    <submittedName>
        <fullName evidence="1">Uncharacterized protein</fullName>
    </submittedName>
</protein>